<keyword evidence="4" id="KW-1133">Transmembrane helix</keyword>
<evidence type="ECO:0000256" key="2">
    <source>
        <dbReference type="ARBA" id="ARBA00022692"/>
    </source>
</evidence>
<keyword evidence="2" id="KW-0812">Transmembrane</keyword>
<dbReference type="GO" id="GO:0016020">
    <property type="term" value="C:membrane"/>
    <property type="evidence" value="ECO:0007669"/>
    <property type="project" value="UniProtKB-SubCell"/>
</dbReference>
<dbReference type="PANTHER" id="PTHR48063">
    <property type="entry name" value="LRR RECEPTOR-LIKE KINASE"/>
    <property type="match status" value="1"/>
</dbReference>
<evidence type="ECO:0000256" key="1">
    <source>
        <dbReference type="ARBA" id="ARBA00004370"/>
    </source>
</evidence>
<accession>A0AAW2H849</accession>
<dbReference type="PANTHER" id="PTHR48063:SF16">
    <property type="entry name" value="LRR RECEPTOR-LIKE SERINE_THREONINE-PROTEIN KINASE GSO1"/>
    <property type="match status" value="1"/>
</dbReference>
<dbReference type="EMBL" id="JARGDH010000006">
    <property type="protein sequence ID" value="KAL0265836.1"/>
    <property type="molecule type" value="Genomic_DNA"/>
</dbReference>
<organism evidence="7">
    <name type="scientific">Menopon gallinae</name>
    <name type="common">poultry shaft louse</name>
    <dbReference type="NCBI Taxonomy" id="328185"/>
    <lineage>
        <taxon>Eukaryota</taxon>
        <taxon>Metazoa</taxon>
        <taxon>Ecdysozoa</taxon>
        <taxon>Arthropoda</taxon>
        <taxon>Hexapoda</taxon>
        <taxon>Insecta</taxon>
        <taxon>Pterygota</taxon>
        <taxon>Neoptera</taxon>
        <taxon>Paraneoptera</taxon>
        <taxon>Psocodea</taxon>
        <taxon>Troctomorpha</taxon>
        <taxon>Phthiraptera</taxon>
        <taxon>Amblycera</taxon>
        <taxon>Menoponidae</taxon>
        <taxon>Menopon</taxon>
    </lineage>
</organism>
<evidence type="ECO:0000313" key="7">
    <source>
        <dbReference type="EMBL" id="KAL0265836.1"/>
    </source>
</evidence>
<protein>
    <submittedName>
        <fullName evidence="7">Uncharacterized protein</fullName>
    </submittedName>
</protein>
<name>A0AAW2H849_9NEOP</name>
<dbReference type="InterPro" id="IPR046956">
    <property type="entry name" value="RLP23-like"/>
</dbReference>
<proteinExistence type="predicted"/>
<comment type="caution">
    <text evidence="7">The sequence shown here is derived from an EMBL/GenBank/DDBJ whole genome shotgun (WGS) entry which is preliminary data.</text>
</comment>
<dbReference type="Gene3D" id="3.80.10.10">
    <property type="entry name" value="Ribonuclease Inhibitor"/>
    <property type="match status" value="2"/>
</dbReference>
<dbReference type="InterPro" id="IPR001611">
    <property type="entry name" value="Leu-rich_rpt"/>
</dbReference>
<evidence type="ECO:0000256" key="6">
    <source>
        <dbReference type="ARBA" id="ARBA00023180"/>
    </source>
</evidence>
<gene>
    <name evidence="7" type="ORF">PYX00_011554</name>
</gene>
<evidence type="ECO:0000256" key="5">
    <source>
        <dbReference type="ARBA" id="ARBA00023136"/>
    </source>
</evidence>
<dbReference type="AlphaFoldDB" id="A0AAW2H849"/>
<evidence type="ECO:0000256" key="3">
    <source>
        <dbReference type="ARBA" id="ARBA00022729"/>
    </source>
</evidence>
<comment type="subcellular location">
    <subcellularLocation>
        <location evidence="1">Membrane</location>
    </subcellularLocation>
</comment>
<reference evidence="7" key="1">
    <citation type="journal article" date="2024" name="Gigascience">
        <title>Chromosome-level genome of the poultry shaft louse Menopon gallinae provides insight into the host-switching and adaptive evolution of parasitic lice.</title>
        <authorList>
            <person name="Xu Y."/>
            <person name="Ma L."/>
            <person name="Liu S."/>
            <person name="Liang Y."/>
            <person name="Liu Q."/>
            <person name="He Z."/>
            <person name="Tian L."/>
            <person name="Duan Y."/>
            <person name="Cai W."/>
            <person name="Li H."/>
            <person name="Song F."/>
        </authorList>
    </citation>
    <scope>NUCLEOTIDE SEQUENCE</scope>
    <source>
        <strain evidence="7">Cailab_2023a</strain>
    </source>
</reference>
<dbReference type="InterPro" id="IPR032675">
    <property type="entry name" value="LRR_dom_sf"/>
</dbReference>
<sequence length="766" mass="84385">MRHVTVFVAFQRSLYKSTTADAMHCARALMLLLHITQGEVLEKCVCVRFRDKDGAITETKRYSADSTIFRMSRHLRTELRNQRRYGILRCSETSQLHLDVACEPAAFDMATALCDNGRSDSASTEDVFSVLHLAEQLDIDKESCAAFYMSLAEASPDAEGVLKNAWTFCGTHGARIYALQLLRRYMSARGLDIMVRETQATLCPVGPEHVYGSASEVGAVSRVRVLKHAMGAVSPQEMDMLWWFASAVGVRELDVSGCELCADTMASVQRIQSLEWIDASFCRMERGALAHLQGLACLRELRLQWSMLDAGFAADLGAIQGLERLDISCSKVEPGSLGFLGTLRRLKELSVMSTVLGDKDVLCIARMQSLEVLNMGSCKMALGSLRYLQMLGCLKKLVLSHSSLCGSDTAELAKIARLAVLDISHCRFEHRCLARLAVLRLEELDVSCSVLSSSNLAGIGGIRSLVKLNMQGCTVAPRGLVYLKGLQGLRSLCVSCVELHGSNLAAIWKIQSLEVLNISCCKIGPGGLRHLRKLCKLRELYVSHNYLGEDDVEEIRQARLEKWEANGCRVEPRRFRCIRELVAGTASSLIGAPSAPHADLLWIDATEARAGAPFARHSQCILLLVLLVVVFTRHAAAGCVCLLAKAILGVRVHRPDDYSASEILQTALHRNTASSARHYVWDMSVKLALNIRMGSCLIPMSHTWCLVLLAAFLCRAVCTALGGEVTVEFIDSRGRDVDSEGYSLSHRMFGASEYMKKVAQWMARGE</sequence>
<evidence type="ECO:0000256" key="4">
    <source>
        <dbReference type="ARBA" id="ARBA00022989"/>
    </source>
</evidence>
<keyword evidence="3" id="KW-0732">Signal</keyword>
<keyword evidence="6" id="KW-0325">Glycoprotein</keyword>
<keyword evidence="5" id="KW-0472">Membrane</keyword>
<dbReference type="Pfam" id="PF13516">
    <property type="entry name" value="LRR_6"/>
    <property type="match status" value="1"/>
</dbReference>
<dbReference type="SUPFAM" id="SSF52047">
    <property type="entry name" value="RNI-like"/>
    <property type="match status" value="1"/>
</dbReference>